<accession>A0A5C6TU15</accession>
<sequence>MSAPGTRWSRGFGRRWGAEMRLAGLVLALAALVAMPAAEAQRGRSQGIRSDGPGRRDWTQTAMRTPEGFRIGDPDARVKLVEYLSPACADCVRFAADSDDALFRGYVRRGQVSVEYRNVTLNAFDLAATFLARCARPAGYFDMTHYLLAHQADWMGRANGLSEAQRNELRALPMFQAVQRLVPMIGLDRIAQRFGLDRNAQQACLADQAAFDRLTALQQAAQQQNVGAPPAFFVNGERQTGTRWAEIEPSIRAALGD</sequence>
<gene>
    <name evidence="2" type="ORF">FRZ32_08130</name>
</gene>
<proteinExistence type="predicted"/>
<dbReference type="Pfam" id="PF13462">
    <property type="entry name" value="Thioredoxin_4"/>
    <property type="match status" value="1"/>
</dbReference>
<dbReference type="Gene3D" id="1.10.40.110">
    <property type="match status" value="1"/>
</dbReference>
<comment type="caution">
    <text evidence="2">The sequence shown here is derived from an EMBL/GenBank/DDBJ whole genome shotgun (WGS) entry which is preliminary data.</text>
</comment>
<dbReference type="SUPFAM" id="SSF52833">
    <property type="entry name" value="Thioredoxin-like"/>
    <property type="match status" value="1"/>
</dbReference>
<dbReference type="EMBL" id="VOQQ01000001">
    <property type="protein sequence ID" value="TXC63630.1"/>
    <property type="molecule type" value="Genomic_DNA"/>
</dbReference>
<dbReference type="InterPro" id="IPR012336">
    <property type="entry name" value="Thioredoxin-like_fold"/>
</dbReference>
<evidence type="ECO:0000259" key="1">
    <source>
        <dbReference type="Pfam" id="PF13462"/>
    </source>
</evidence>
<dbReference type="Proteomes" id="UP000321249">
    <property type="component" value="Unassembled WGS sequence"/>
</dbReference>
<reference evidence="2 3" key="1">
    <citation type="journal article" date="2015" name="J. Microbiol.">
        <title>Sphingosinicella ginsenosidimutans sp. nov., with ginsenoside converting activity.</title>
        <authorList>
            <person name="Kim J.K."/>
            <person name="Kang M.S."/>
            <person name="Park S.C."/>
            <person name="Kim K.M."/>
            <person name="Choi K."/>
            <person name="Yoon M.H."/>
            <person name="Im W.T."/>
        </authorList>
    </citation>
    <scope>NUCLEOTIDE SEQUENCE [LARGE SCALE GENOMIC DNA]</scope>
    <source>
        <strain evidence="2 3">BS-11</strain>
    </source>
</reference>
<evidence type="ECO:0000313" key="3">
    <source>
        <dbReference type="Proteomes" id="UP000321249"/>
    </source>
</evidence>
<dbReference type="InterPro" id="IPR036249">
    <property type="entry name" value="Thioredoxin-like_sf"/>
</dbReference>
<feature type="domain" description="Thioredoxin-like fold" evidence="1">
    <location>
        <begin position="66"/>
        <end position="240"/>
    </location>
</feature>
<evidence type="ECO:0000313" key="2">
    <source>
        <dbReference type="EMBL" id="TXC63630.1"/>
    </source>
</evidence>
<name>A0A5C6TU15_9SPHN</name>
<protein>
    <recommendedName>
        <fullName evidence="1">Thioredoxin-like fold domain-containing protein</fullName>
    </recommendedName>
</protein>
<dbReference type="AlphaFoldDB" id="A0A5C6TU15"/>
<organism evidence="2 3">
    <name type="scientific">Allosphingosinicella ginsenosidimutans</name>
    <dbReference type="NCBI Taxonomy" id="1176539"/>
    <lineage>
        <taxon>Bacteria</taxon>
        <taxon>Pseudomonadati</taxon>
        <taxon>Pseudomonadota</taxon>
        <taxon>Alphaproteobacteria</taxon>
        <taxon>Sphingomonadales</taxon>
        <taxon>Sphingomonadaceae</taxon>
        <taxon>Allosphingosinicella</taxon>
    </lineage>
</organism>
<keyword evidence="3" id="KW-1185">Reference proteome</keyword>
<dbReference type="Gene3D" id="3.40.30.10">
    <property type="entry name" value="Glutaredoxin"/>
    <property type="match status" value="1"/>
</dbReference>